<proteinExistence type="predicted"/>
<accession>A0A2H3CHP9</accession>
<dbReference type="AlphaFoldDB" id="A0A2H3CHP9"/>
<protein>
    <submittedName>
        <fullName evidence="1">Uncharacterized protein</fullName>
    </submittedName>
</protein>
<sequence>MASRNQPCLVRAHNETSVPRQMLLSSRFSLGYLFLSSLTREEAVIKHHLGASRSGARGRSNFLFKRTPACHSWLKYHPSLHTFRCLQHDRSCLDLWSLISQIPSGNFRRCCLRYIRSYNIATTRSGGPLGAYSRGHGPSCRNVQSCSEWQTVDVKYGIYDRFFI</sequence>
<reference evidence="2" key="1">
    <citation type="journal article" date="2017" name="Nat. Ecol. Evol.">
        <title>Genome expansion and lineage-specific genetic innovations in the forest pathogenic fungi Armillaria.</title>
        <authorList>
            <person name="Sipos G."/>
            <person name="Prasanna A.N."/>
            <person name="Walter M.C."/>
            <person name="O'Connor E."/>
            <person name="Balint B."/>
            <person name="Krizsan K."/>
            <person name="Kiss B."/>
            <person name="Hess J."/>
            <person name="Varga T."/>
            <person name="Slot J."/>
            <person name="Riley R."/>
            <person name="Boka B."/>
            <person name="Rigling D."/>
            <person name="Barry K."/>
            <person name="Lee J."/>
            <person name="Mihaltcheva S."/>
            <person name="LaButti K."/>
            <person name="Lipzen A."/>
            <person name="Waldron R."/>
            <person name="Moloney N.M."/>
            <person name="Sperisen C."/>
            <person name="Kredics L."/>
            <person name="Vagvoelgyi C."/>
            <person name="Patrignani A."/>
            <person name="Fitzpatrick D."/>
            <person name="Nagy I."/>
            <person name="Doyle S."/>
            <person name="Anderson J.B."/>
            <person name="Grigoriev I.V."/>
            <person name="Gueldener U."/>
            <person name="Muensterkoetter M."/>
            <person name="Nagy L.G."/>
        </authorList>
    </citation>
    <scope>NUCLEOTIDE SEQUENCE [LARGE SCALE GENOMIC DNA]</scope>
    <source>
        <strain evidence="2">28-4</strain>
    </source>
</reference>
<evidence type="ECO:0000313" key="1">
    <source>
        <dbReference type="EMBL" id="PBK78722.1"/>
    </source>
</evidence>
<keyword evidence="2" id="KW-1185">Reference proteome</keyword>
<dbReference type="EMBL" id="KZ293415">
    <property type="protein sequence ID" value="PBK78722.1"/>
    <property type="molecule type" value="Genomic_DNA"/>
</dbReference>
<dbReference type="Proteomes" id="UP000218334">
    <property type="component" value="Unassembled WGS sequence"/>
</dbReference>
<name>A0A2H3CHP9_9AGAR</name>
<evidence type="ECO:0000313" key="2">
    <source>
        <dbReference type="Proteomes" id="UP000218334"/>
    </source>
</evidence>
<gene>
    <name evidence="1" type="ORF">ARMSODRAFT_51700</name>
</gene>
<organism evidence="1 2">
    <name type="scientific">Armillaria solidipes</name>
    <dbReference type="NCBI Taxonomy" id="1076256"/>
    <lineage>
        <taxon>Eukaryota</taxon>
        <taxon>Fungi</taxon>
        <taxon>Dikarya</taxon>
        <taxon>Basidiomycota</taxon>
        <taxon>Agaricomycotina</taxon>
        <taxon>Agaricomycetes</taxon>
        <taxon>Agaricomycetidae</taxon>
        <taxon>Agaricales</taxon>
        <taxon>Marasmiineae</taxon>
        <taxon>Physalacriaceae</taxon>
        <taxon>Armillaria</taxon>
    </lineage>
</organism>